<organism evidence="1 2">
    <name type="scientific">Carex littledalei</name>
    <dbReference type="NCBI Taxonomy" id="544730"/>
    <lineage>
        <taxon>Eukaryota</taxon>
        <taxon>Viridiplantae</taxon>
        <taxon>Streptophyta</taxon>
        <taxon>Embryophyta</taxon>
        <taxon>Tracheophyta</taxon>
        <taxon>Spermatophyta</taxon>
        <taxon>Magnoliopsida</taxon>
        <taxon>Liliopsida</taxon>
        <taxon>Poales</taxon>
        <taxon>Cyperaceae</taxon>
        <taxon>Cyperoideae</taxon>
        <taxon>Cariceae</taxon>
        <taxon>Carex</taxon>
        <taxon>Carex subgen. Euthyceras</taxon>
    </lineage>
</organism>
<dbReference type="PANTHER" id="PTHR32161:SF9">
    <property type="entry name" value="TOLB PROTEIN-LIKE PROTEIN"/>
    <property type="match status" value="1"/>
</dbReference>
<dbReference type="PANTHER" id="PTHR32161">
    <property type="entry name" value="DPP6 N-TERMINAL DOMAIN-LIKE PROTEIN"/>
    <property type="match status" value="1"/>
</dbReference>
<comment type="caution">
    <text evidence="1">The sequence shown here is derived from an EMBL/GenBank/DDBJ whole genome shotgun (WGS) entry which is preliminary data.</text>
</comment>
<gene>
    <name evidence="1" type="ORF">FCM35_KLT14677</name>
</gene>
<dbReference type="Gene3D" id="2.120.10.30">
    <property type="entry name" value="TolB, C-terminal domain"/>
    <property type="match status" value="2"/>
</dbReference>
<dbReference type="EMBL" id="SWLB01000027">
    <property type="protein sequence ID" value="KAF3321424.1"/>
    <property type="molecule type" value="Genomic_DNA"/>
</dbReference>
<dbReference type="OrthoDB" id="43744at2759"/>
<evidence type="ECO:0000313" key="1">
    <source>
        <dbReference type="EMBL" id="KAF3321424.1"/>
    </source>
</evidence>
<sequence length="656" mass="72279">MEMEPEGTVLFATVGVPYFGFDIFSVSLPPNPSDISIQSTPETCHTDGVSANFNAGFADDEPGSVVFVSERNGSSQLYRTRYEKSEPEPLRTGVHSIFHDRPTIKNHRLYFVSAHEKPSEPFKSSAAVYEAKLDGKESQPVRLTPVGTVDLSPAVSQSGQFIAVASHGSGRWKGDFRELETEIVVFSVADPTKRRVVVGLGGWPTWQGDSVLFFHRKAEDGWWSIYRSDISGGPATRVTPPGVHTLTPAASHDGRWIAVATRRKGILYRHIELFDLKTKQFYPVTEKLNHNLHHYNPFFSADSDRLGYHRFRGESAKGDCIVPHLQPVYSPVRNLRMVRVHGTFPSFSPDGGLIAINGDLTDTPGLMLLKSDGSKRWILMDQPSIFSTAWSPAEPGVIFTSVGPIFESVKMTVQIARVSFNLSDLENTKSLTDAKIDVSVKILTSTDQGNNAFPSCSPDGKKIVFRSGRSGYKNLYIVDAVNGEGDNSEGIFKLTEGDWIDTMPSWSPDGELIAFSSNRHNPADPSGFGLYLVRPDGTGLCRIHIEGQDTDADLAMERINHVCFSPDSKWLLFTANFGAVLAETISGPNQFQPYGDLYACRVDGSSLVRLTCNQYENGTPAWKSGIASLEELSLAEPVGDKLRGQFQELLWLSCDI</sequence>
<accession>A0A833QMU9</accession>
<dbReference type="InterPro" id="IPR011659">
    <property type="entry name" value="WD40"/>
</dbReference>
<dbReference type="Pfam" id="PF07676">
    <property type="entry name" value="PD40"/>
    <property type="match status" value="2"/>
</dbReference>
<dbReference type="AlphaFoldDB" id="A0A833QMU9"/>
<evidence type="ECO:0000313" key="2">
    <source>
        <dbReference type="Proteomes" id="UP000623129"/>
    </source>
</evidence>
<dbReference type="Proteomes" id="UP000623129">
    <property type="component" value="Unassembled WGS sequence"/>
</dbReference>
<protein>
    <submittedName>
        <fullName evidence="1">Protein TolB</fullName>
    </submittedName>
</protein>
<reference evidence="1" key="1">
    <citation type="submission" date="2020-01" db="EMBL/GenBank/DDBJ databases">
        <title>Genome sequence of Kobresia littledalei, the first chromosome-level genome in the family Cyperaceae.</title>
        <authorList>
            <person name="Qu G."/>
        </authorList>
    </citation>
    <scope>NUCLEOTIDE SEQUENCE</scope>
    <source>
        <strain evidence="1">C.B.Clarke</strain>
        <tissue evidence="1">Leaf</tissue>
    </source>
</reference>
<name>A0A833QMU9_9POAL</name>
<dbReference type="InterPro" id="IPR011042">
    <property type="entry name" value="6-blade_b-propeller_TolB-like"/>
</dbReference>
<keyword evidence="2" id="KW-1185">Reference proteome</keyword>
<dbReference type="SUPFAM" id="SSF82171">
    <property type="entry name" value="DPP6 N-terminal domain-like"/>
    <property type="match status" value="1"/>
</dbReference>
<proteinExistence type="predicted"/>
<dbReference type="SUPFAM" id="SSF69304">
    <property type="entry name" value="Tricorn protease N-terminal domain"/>
    <property type="match status" value="1"/>
</dbReference>